<name>A0ACC5SUU0_ENSAD</name>
<proteinExistence type="predicted"/>
<gene>
    <name evidence="1" type="ORF">J2Z19_002282</name>
</gene>
<evidence type="ECO:0000313" key="2">
    <source>
        <dbReference type="Proteomes" id="UP000823773"/>
    </source>
</evidence>
<keyword evidence="2" id="KW-1185">Reference proteome</keyword>
<evidence type="ECO:0000313" key="1">
    <source>
        <dbReference type="EMBL" id="MBP1872570.1"/>
    </source>
</evidence>
<dbReference type="Proteomes" id="UP000823773">
    <property type="component" value="Unassembled WGS sequence"/>
</dbReference>
<protein>
    <submittedName>
        <fullName evidence="1">NAD(P)-dependent dehydrogenase (Short-subunit alcohol dehydrogenase family)</fullName>
    </submittedName>
</protein>
<dbReference type="EMBL" id="JAGGJR010000003">
    <property type="protein sequence ID" value="MBP1872570.1"/>
    <property type="molecule type" value="Genomic_DNA"/>
</dbReference>
<sequence length="269" mass="27878">MQLVSVSGRLESGTRMHTMKLGFATKVALVTGGGSGIGAAISRQLGEEGATVAVADVNADAAREVAAEICSSGGTAYPFEVDVADAAAVEELVASVVKTCGGLHLAVNNAGVDGVRKVTADYAIDDWQRLMNVNLNGVFYCMKYQIAAMLGQGGGAIVNMSSILGSVGLPMASAYTAAKHGIVGLTKVAAIEYARRGIRINAVGPGWIETPLVSERSDLTSNRRLEALQPMGRRGTPDEVAALVCFLLSEQASFISGSYHLVDGAYTAH</sequence>
<comment type="caution">
    <text evidence="1">The sequence shown here is derived from an EMBL/GenBank/DDBJ whole genome shotgun (WGS) entry which is preliminary data.</text>
</comment>
<organism evidence="1 2">
    <name type="scientific">Ensifer adhaerens</name>
    <name type="common">Sinorhizobium morelense</name>
    <dbReference type="NCBI Taxonomy" id="106592"/>
    <lineage>
        <taxon>Bacteria</taxon>
        <taxon>Pseudomonadati</taxon>
        <taxon>Pseudomonadota</taxon>
        <taxon>Alphaproteobacteria</taxon>
        <taxon>Hyphomicrobiales</taxon>
        <taxon>Rhizobiaceae</taxon>
        <taxon>Sinorhizobium/Ensifer group</taxon>
        <taxon>Ensifer</taxon>
    </lineage>
</organism>
<accession>A0ACC5SUU0</accession>
<reference evidence="1" key="1">
    <citation type="submission" date="2021-03" db="EMBL/GenBank/DDBJ databases">
        <title>Genomic Encyclopedia of Type Strains, Phase IV (KMG-IV): sequencing the most valuable type-strain genomes for metagenomic binning, comparative biology and taxonomic classification.</title>
        <authorList>
            <person name="Goeker M."/>
        </authorList>
    </citation>
    <scope>NUCLEOTIDE SEQUENCE</scope>
    <source>
        <strain evidence="1">DSM 18131</strain>
    </source>
</reference>